<feature type="region of interest" description="Disordered" evidence="1">
    <location>
        <begin position="55"/>
        <end position="86"/>
    </location>
</feature>
<reference evidence="3" key="1">
    <citation type="submission" date="2024-07" db="EMBL/GenBank/DDBJ databases">
        <title>Two chromosome-level genome assemblies of Korean endemic species Abeliophyllum distichum and Forsythia ovata (Oleaceae).</title>
        <authorList>
            <person name="Jang H."/>
        </authorList>
    </citation>
    <scope>NUCLEOTIDE SEQUENCE [LARGE SCALE GENOMIC DNA]</scope>
</reference>
<keyword evidence="3" id="KW-1185">Reference proteome</keyword>
<proteinExistence type="predicted"/>
<gene>
    <name evidence="2" type="ORF">Fot_15603</name>
</gene>
<comment type="caution">
    <text evidence="2">The sequence shown here is derived from an EMBL/GenBank/DDBJ whole genome shotgun (WGS) entry which is preliminary data.</text>
</comment>
<evidence type="ECO:0000256" key="1">
    <source>
        <dbReference type="SAM" id="MobiDB-lite"/>
    </source>
</evidence>
<dbReference type="EMBL" id="JBFOLJ010000004">
    <property type="protein sequence ID" value="KAL2546370.1"/>
    <property type="molecule type" value="Genomic_DNA"/>
</dbReference>
<evidence type="ECO:0000313" key="3">
    <source>
        <dbReference type="Proteomes" id="UP001604277"/>
    </source>
</evidence>
<organism evidence="2 3">
    <name type="scientific">Forsythia ovata</name>
    <dbReference type="NCBI Taxonomy" id="205694"/>
    <lineage>
        <taxon>Eukaryota</taxon>
        <taxon>Viridiplantae</taxon>
        <taxon>Streptophyta</taxon>
        <taxon>Embryophyta</taxon>
        <taxon>Tracheophyta</taxon>
        <taxon>Spermatophyta</taxon>
        <taxon>Magnoliopsida</taxon>
        <taxon>eudicotyledons</taxon>
        <taxon>Gunneridae</taxon>
        <taxon>Pentapetalae</taxon>
        <taxon>asterids</taxon>
        <taxon>lamiids</taxon>
        <taxon>Lamiales</taxon>
        <taxon>Oleaceae</taxon>
        <taxon>Forsythieae</taxon>
        <taxon>Forsythia</taxon>
    </lineage>
</organism>
<name>A0ABD1WA47_9LAMI</name>
<sequence length="111" mass="12564">MEFQNFFIDFAKSIINDIEVVSSRIVVNQSKESDMPQSEMQTGSEYRTYTQAIQDSMTNTPGGRSKKQRTISQDEDNNDKFGNEVNTNTSMSLLDTNTSMSLLDDVIVFSE</sequence>
<evidence type="ECO:0000313" key="2">
    <source>
        <dbReference type="EMBL" id="KAL2546370.1"/>
    </source>
</evidence>
<dbReference type="AlphaFoldDB" id="A0ABD1WA47"/>
<protein>
    <submittedName>
        <fullName evidence="2">Uncharacterized protein</fullName>
    </submittedName>
</protein>
<dbReference type="Proteomes" id="UP001604277">
    <property type="component" value="Unassembled WGS sequence"/>
</dbReference>
<accession>A0ABD1WA47</accession>